<dbReference type="GO" id="GO:0005737">
    <property type="term" value="C:cytoplasm"/>
    <property type="evidence" value="ECO:0007669"/>
    <property type="project" value="TreeGrafter"/>
</dbReference>
<organism evidence="1 2">
    <name type="scientific">Exophiala bonariae</name>
    <dbReference type="NCBI Taxonomy" id="1690606"/>
    <lineage>
        <taxon>Eukaryota</taxon>
        <taxon>Fungi</taxon>
        <taxon>Dikarya</taxon>
        <taxon>Ascomycota</taxon>
        <taxon>Pezizomycotina</taxon>
        <taxon>Eurotiomycetes</taxon>
        <taxon>Chaetothyriomycetidae</taxon>
        <taxon>Chaetothyriales</taxon>
        <taxon>Herpotrichiellaceae</taxon>
        <taxon>Exophiala</taxon>
    </lineage>
</organism>
<dbReference type="Pfam" id="PF12239">
    <property type="entry name" value="DUF3605"/>
    <property type="match status" value="1"/>
</dbReference>
<dbReference type="GeneID" id="89974622"/>
<dbReference type="PANTHER" id="PTHR35020:SF4">
    <property type="entry name" value="N-ACETYLGLUCOSAMINE-INDUCED PROTEIN 1"/>
    <property type="match status" value="1"/>
</dbReference>
<proteinExistence type="predicted"/>
<dbReference type="AlphaFoldDB" id="A0AAV9N4F3"/>
<dbReference type="PANTHER" id="PTHR35020">
    <property type="entry name" value="N-ACETYLGLUCOSAMINE-INDUCED PROTEIN 1"/>
    <property type="match status" value="1"/>
</dbReference>
<dbReference type="InterPro" id="IPR022036">
    <property type="entry name" value="DUF3605"/>
</dbReference>
<dbReference type="RefSeq" id="XP_064703312.1">
    <property type="nucleotide sequence ID" value="XM_064850011.1"/>
</dbReference>
<evidence type="ECO:0000313" key="1">
    <source>
        <dbReference type="EMBL" id="KAK5047785.1"/>
    </source>
</evidence>
<gene>
    <name evidence="1" type="ORF">LTR84_006450</name>
</gene>
<dbReference type="Proteomes" id="UP001358417">
    <property type="component" value="Unassembled WGS sequence"/>
</dbReference>
<name>A0AAV9N4F3_9EURO</name>
<protein>
    <submittedName>
        <fullName evidence="1">Uncharacterized protein</fullName>
    </submittedName>
</protein>
<dbReference type="GO" id="GO:0006044">
    <property type="term" value="P:N-acetylglucosamine metabolic process"/>
    <property type="evidence" value="ECO:0007669"/>
    <property type="project" value="TreeGrafter"/>
</dbReference>
<sequence length="205" mass="24553">MTPEQKDIGQYWWNINIPESQWTPECPEFLVGQTAKNIGILSRNPDEDRRRFNWEEVQEFAKTNRIHHFERSASALRAYLEYMHHLKKTYGSVLAFIQHQRLHWDEIVPSSDKHFSNPADFKVLYNDWPYHIDEDITHLIVWTKWQMDDEPATEEPTAETRREIEEFIVKTFCEPNAGVTRRIERDRIVWFKNWKSLKSVHALGG</sequence>
<reference evidence="1 2" key="1">
    <citation type="submission" date="2023-08" db="EMBL/GenBank/DDBJ databases">
        <title>Black Yeasts Isolated from many extreme environments.</title>
        <authorList>
            <person name="Coleine C."/>
            <person name="Stajich J.E."/>
            <person name="Selbmann L."/>
        </authorList>
    </citation>
    <scope>NUCLEOTIDE SEQUENCE [LARGE SCALE GENOMIC DNA]</scope>
    <source>
        <strain evidence="1 2">CCFEE 5792</strain>
    </source>
</reference>
<accession>A0AAV9N4F3</accession>
<evidence type="ECO:0000313" key="2">
    <source>
        <dbReference type="Proteomes" id="UP001358417"/>
    </source>
</evidence>
<keyword evidence="2" id="KW-1185">Reference proteome</keyword>
<comment type="caution">
    <text evidence="1">The sequence shown here is derived from an EMBL/GenBank/DDBJ whole genome shotgun (WGS) entry which is preliminary data.</text>
</comment>
<dbReference type="EMBL" id="JAVRRD010000024">
    <property type="protein sequence ID" value="KAK5047785.1"/>
    <property type="molecule type" value="Genomic_DNA"/>
</dbReference>